<dbReference type="CDD" id="cd01392">
    <property type="entry name" value="HTH_LacI"/>
    <property type="match status" value="1"/>
</dbReference>
<dbReference type="KEGG" id="ccot:CCAX7_47690"/>
<dbReference type="Gene3D" id="1.10.260.40">
    <property type="entry name" value="lambda repressor-like DNA-binding domains"/>
    <property type="match status" value="1"/>
</dbReference>
<dbReference type="RefSeq" id="WP_119319579.1">
    <property type="nucleotide sequence ID" value="NZ_AP025739.1"/>
</dbReference>
<accession>A0A9N7L8C6</accession>
<dbReference type="GO" id="GO:0000976">
    <property type="term" value="F:transcription cis-regulatory region binding"/>
    <property type="evidence" value="ECO:0007669"/>
    <property type="project" value="TreeGrafter"/>
</dbReference>
<reference evidence="5 6" key="1">
    <citation type="journal article" date="2019" name="Int. J. Syst. Evol. Microbiol.">
        <title>Capsulimonas corticalis gen. nov., sp. nov., an aerobic capsulated bacterium, of a novel bacterial order, Capsulimonadales ord. nov., of the class Armatimonadia of the phylum Armatimonadetes.</title>
        <authorList>
            <person name="Li J."/>
            <person name="Kudo C."/>
            <person name="Tonouchi A."/>
        </authorList>
    </citation>
    <scope>NUCLEOTIDE SEQUENCE [LARGE SCALE GENOMIC DNA]</scope>
    <source>
        <strain evidence="5 6">AX-7</strain>
    </source>
</reference>
<dbReference type="Gene3D" id="3.40.50.2300">
    <property type="match status" value="2"/>
</dbReference>
<dbReference type="SUPFAM" id="SSF47413">
    <property type="entry name" value="lambda repressor-like DNA-binding domains"/>
    <property type="match status" value="1"/>
</dbReference>
<dbReference type="InterPro" id="IPR000843">
    <property type="entry name" value="HTH_LacI"/>
</dbReference>
<dbReference type="PROSITE" id="PS50932">
    <property type="entry name" value="HTH_LACI_2"/>
    <property type="match status" value="1"/>
</dbReference>
<dbReference type="InterPro" id="IPR010982">
    <property type="entry name" value="Lambda_DNA-bd_dom_sf"/>
</dbReference>
<dbReference type="Pfam" id="PF00356">
    <property type="entry name" value="LacI"/>
    <property type="match status" value="1"/>
</dbReference>
<dbReference type="Proteomes" id="UP000287394">
    <property type="component" value="Chromosome"/>
</dbReference>
<dbReference type="PANTHER" id="PTHR30146:SF109">
    <property type="entry name" value="HTH-TYPE TRANSCRIPTIONAL REGULATOR GALS"/>
    <property type="match status" value="1"/>
</dbReference>
<dbReference type="SUPFAM" id="SSF53822">
    <property type="entry name" value="Periplasmic binding protein-like I"/>
    <property type="match status" value="1"/>
</dbReference>
<keyword evidence="3" id="KW-0804">Transcription</keyword>
<dbReference type="InterPro" id="IPR046335">
    <property type="entry name" value="LacI/GalR-like_sensor"/>
</dbReference>
<evidence type="ECO:0000256" key="1">
    <source>
        <dbReference type="ARBA" id="ARBA00023015"/>
    </source>
</evidence>
<dbReference type="GO" id="GO:0003700">
    <property type="term" value="F:DNA-binding transcription factor activity"/>
    <property type="evidence" value="ECO:0007669"/>
    <property type="project" value="TreeGrafter"/>
</dbReference>
<dbReference type="Pfam" id="PF13377">
    <property type="entry name" value="Peripla_BP_3"/>
    <property type="match status" value="1"/>
</dbReference>
<sequence length="332" mass="36158">MTEERKRPPTMQDVAERVGVSRITVSSVLNDRKPGIRVSEDTRRRILRAAEEMSYFPNEIANSLKRGATDTFGFLNVGGLLSSEDEFTAKIIGGLVDGSVKENKDLLIHRSLSGMDLRRSLLGGKIDGLVLHAQGDAAVLDLLSKSHLPIVAIVDAIAQFPSIVSDDYGGGKLLAEHFADRGYHRVLYRRKRLEIVSSRRRFEGFMDAAGVLGLNVTVIAFDEDSDLDPREAAFLSDAVNYPCVVTGWRDLSLAPVARYCRDEGLRTPQDVAMAGFDGLTGQFDLPGVLTTVVAPWAEVARTAASVLAAAIRGEEVARETIVPVHLRIGDTT</sequence>
<feature type="domain" description="HTH lacI-type" evidence="4">
    <location>
        <begin position="9"/>
        <end position="66"/>
    </location>
</feature>
<evidence type="ECO:0000313" key="5">
    <source>
        <dbReference type="EMBL" id="BDI32718.1"/>
    </source>
</evidence>
<evidence type="ECO:0000259" key="4">
    <source>
        <dbReference type="PROSITE" id="PS50932"/>
    </source>
</evidence>
<dbReference type="PROSITE" id="PS00356">
    <property type="entry name" value="HTH_LACI_1"/>
    <property type="match status" value="1"/>
</dbReference>
<name>A0A9N7L8C6_9BACT</name>
<dbReference type="AlphaFoldDB" id="A0A9N7L8C6"/>
<evidence type="ECO:0000256" key="3">
    <source>
        <dbReference type="ARBA" id="ARBA00023163"/>
    </source>
</evidence>
<organism evidence="5 6">
    <name type="scientific">Capsulimonas corticalis</name>
    <dbReference type="NCBI Taxonomy" id="2219043"/>
    <lineage>
        <taxon>Bacteria</taxon>
        <taxon>Bacillati</taxon>
        <taxon>Armatimonadota</taxon>
        <taxon>Armatimonadia</taxon>
        <taxon>Capsulimonadales</taxon>
        <taxon>Capsulimonadaceae</taxon>
        <taxon>Capsulimonas</taxon>
    </lineage>
</organism>
<keyword evidence="2" id="KW-0238">DNA-binding</keyword>
<gene>
    <name evidence="5" type="primary">scrR</name>
    <name evidence="5" type="ORF">CCAX7_47690</name>
</gene>
<evidence type="ECO:0000256" key="2">
    <source>
        <dbReference type="ARBA" id="ARBA00023125"/>
    </source>
</evidence>
<protein>
    <submittedName>
        <fullName evidence="5">LacI family transcriptional regulator</fullName>
    </submittedName>
</protein>
<evidence type="ECO:0000313" key="6">
    <source>
        <dbReference type="Proteomes" id="UP000287394"/>
    </source>
</evidence>
<dbReference type="InterPro" id="IPR028082">
    <property type="entry name" value="Peripla_BP_I"/>
</dbReference>
<proteinExistence type="predicted"/>
<keyword evidence="6" id="KW-1185">Reference proteome</keyword>
<keyword evidence="1" id="KW-0805">Transcription regulation</keyword>
<dbReference type="SMART" id="SM00354">
    <property type="entry name" value="HTH_LACI"/>
    <property type="match status" value="1"/>
</dbReference>
<dbReference type="PANTHER" id="PTHR30146">
    <property type="entry name" value="LACI-RELATED TRANSCRIPTIONAL REPRESSOR"/>
    <property type="match status" value="1"/>
</dbReference>
<dbReference type="OrthoDB" id="37081at2"/>
<dbReference type="EMBL" id="AP025739">
    <property type="protein sequence ID" value="BDI32718.1"/>
    <property type="molecule type" value="Genomic_DNA"/>
</dbReference>